<comment type="caution">
    <text evidence="2">The sequence shown here is derived from an EMBL/GenBank/DDBJ whole genome shotgun (WGS) entry which is preliminary data.</text>
</comment>
<organism evidence="2 3">
    <name type="scientific">Escherichia coli</name>
    <dbReference type="NCBI Taxonomy" id="562"/>
    <lineage>
        <taxon>Bacteria</taxon>
        <taxon>Pseudomonadati</taxon>
        <taxon>Pseudomonadota</taxon>
        <taxon>Gammaproteobacteria</taxon>
        <taxon>Enterobacterales</taxon>
        <taxon>Enterobacteriaceae</taxon>
        <taxon>Escherichia</taxon>
    </lineage>
</organism>
<gene>
    <name evidence="2" type="ORF">HEP34_002991</name>
</gene>
<dbReference type="Pfam" id="PF04448">
    <property type="entry name" value="DUF551"/>
    <property type="match status" value="1"/>
</dbReference>
<evidence type="ECO:0000259" key="1">
    <source>
        <dbReference type="Pfam" id="PF04448"/>
    </source>
</evidence>
<evidence type="ECO:0000313" key="3">
    <source>
        <dbReference type="Proteomes" id="UP000519182"/>
    </source>
</evidence>
<proteinExistence type="predicted"/>
<dbReference type="Proteomes" id="UP000519182">
    <property type="component" value="Unassembled WGS sequence"/>
</dbReference>
<dbReference type="EMBL" id="AATJYL010000026">
    <property type="protein sequence ID" value="EFM1446648.1"/>
    <property type="molecule type" value="Genomic_DNA"/>
</dbReference>
<feature type="domain" description="DUF551" evidence="1">
    <location>
        <begin position="233"/>
        <end position="298"/>
    </location>
</feature>
<sequence length="302" mass="33699">MTTMNREEQKQVLIDTANHIINRDNTSPYSENLRELARIALASLEAEPVGAFHIAEQQVDGTSDYLKDGEWPIDNGIIEVYAAPPVPVVPAALPENDDEDGHDIDYLEPSEVYALGRTAGWNSCRAAMLQSGNFRENKNSSTSNFREIAETSTNYPVIPSEVLSAIQKVAKIRADFDDFDGDRRGIGDCLDEAEQELIVTINKYASQLAAEPIAPNDVREQTAIPQVPVTPDGWISCSERMPEDTKMLLAFSQGEIVAAYWNWVVNPIDYKKYRAFTYLSGNILDDVTHWMPLPEPPQEVNP</sequence>
<protein>
    <submittedName>
        <fullName evidence="2">DUF551 domain-containing protein</fullName>
    </submittedName>
</protein>
<name>A0A8S7Y2A0_ECOLX</name>
<accession>A0A8S7Y2A0</accession>
<dbReference type="AlphaFoldDB" id="A0A8S7Y2A0"/>
<evidence type="ECO:0000313" key="2">
    <source>
        <dbReference type="EMBL" id="EFM1446648.1"/>
    </source>
</evidence>
<reference evidence="2 3" key="1">
    <citation type="submission" date="2020-04" db="EMBL/GenBank/DDBJ databases">
        <authorList>
            <consortium name="GenomeTrakr network: Whole genome sequencing for foodborne pathogen traceback"/>
        </authorList>
    </citation>
    <scope>NUCLEOTIDE SEQUENCE [LARGE SCALE GENOMIC DNA]</scope>
    <source>
        <strain evidence="2 3">PSU-2464</strain>
    </source>
</reference>
<dbReference type="InterPro" id="IPR007539">
    <property type="entry name" value="DUF551"/>
</dbReference>